<dbReference type="InterPro" id="IPR009057">
    <property type="entry name" value="Homeodomain-like_sf"/>
</dbReference>
<name>A0A7Y9ZJD6_9ACTN</name>
<reference evidence="6 7" key="1">
    <citation type="submission" date="2020-07" db="EMBL/GenBank/DDBJ databases">
        <title>Sequencing the genomes of 1000 actinobacteria strains.</title>
        <authorList>
            <person name="Klenk H.-P."/>
        </authorList>
    </citation>
    <scope>NUCLEOTIDE SEQUENCE [LARGE SCALE GENOMIC DNA]</scope>
    <source>
        <strain evidence="6 7">DSM 15131</strain>
    </source>
</reference>
<feature type="domain" description="HTH tetR-type" evidence="5">
    <location>
        <begin position="12"/>
        <end position="72"/>
    </location>
</feature>
<proteinExistence type="predicted"/>
<gene>
    <name evidence="6" type="ORF">BJ993_002533</name>
</gene>
<dbReference type="PROSITE" id="PS50977">
    <property type="entry name" value="HTH_TETR_2"/>
    <property type="match status" value="1"/>
</dbReference>
<evidence type="ECO:0000313" key="7">
    <source>
        <dbReference type="Proteomes" id="UP000562045"/>
    </source>
</evidence>
<evidence type="ECO:0000256" key="1">
    <source>
        <dbReference type="ARBA" id="ARBA00023015"/>
    </source>
</evidence>
<keyword evidence="2 4" id="KW-0238">DNA-binding</keyword>
<evidence type="ECO:0000259" key="5">
    <source>
        <dbReference type="PROSITE" id="PS50977"/>
    </source>
</evidence>
<dbReference type="Pfam" id="PF00440">
    <property type="entry name" value="TetR_N"/>
    <property type="match status" value="1"/>
</dbReference>
<dbReference type="InterPro" id="IPR001387">
    <property type="entry name" value="Cro/C1-type_HTH"/>
</dbReference>
<comment type="caution">
    <text evidence="6">The sequence shown here is derived from an EMBL/GenBank/DDBJ whole genome shotgun (WGS) entry which is preliminary data.</text>
</comment>
<dbReference type="SMART" id="SM00530">
    <property type="entry name" value="HTH_XRE"/>
    <property type="match status" value="1"/>
</dbReference>
<feature type="DNA-binding region" description="H-T-H motif" evidence="4">
    <location>
        <begin position="35"/>
        <end position="54"/>
    </location>
</feature>
<dbReference type="InterPro" id="IPR050109">
    <property type="entry name" value="HTH-type_TetR-like_transc_reg"/>
</dbReference>
<protein>
    <submittedName>
        <fullName evidence="6">AcrR family transcriptional regulator</fullName>
    </submittedName>
</protein>
<keyword evidence="1" id="KW-0805">Transcription regulation</keyword>
<dbReference type="Pfam" id="PF18556">
    <property type="entry name" value="TetR_C_35"/>
    <property type="match status" value="1"/>
</dbReference>
<dbReference type="InterPro" id="IPR001647">
    <property type="entry name" value="HTH_TetR"/>
</dbReference>
<evidence type="ECO:0000256" key="4">
    <source>
        <dbReference type="PROSITE-ProRule" id="PRU00335"/>
    </source>
</evidence>
<evidence type="ECO:0000256" key="3">
    <source>
        <dbReference type="ARBA" id="ARBA00023163"/>
    </source>
</evidence>
<accession>A0A7Y9ZJD6</accession>
<dbReference type="InterPro" id="IPR040611">
    <property type="entry name" value="AlkX_C"/>
</dbReference>
<dbReference type="EMBL" id="JACBZM010000001">
    <property type="protein sequence ID" value="NYI45453.1"/>
    <property type="molecule type" value="Genomic_DNA"/>
</dbReference>
<evidence type="ECO:0000256" key="2">
    <source>
        <dbReference type="ARBA" id="ARBA00023125"/>
    </source>
</evidence>
<keyword evidence="3" id="KW-0804">Transcription</keyword>
<dbReference type="GO" id="GO:0000976">
    <property type="term" value="F:transcription cis-regulatory region binding"/>
    <property type="evidence" value="ECO:0007669"/>
    <property type="project" value="TreeGrafter"/>
</dbReference>
<organism evidence="6 7">
    <name type="scientific">Nocardioides aromaticivorans</name>
    <dbReference type="NCBI Taxonomy" id="200618"/>
    <lineage>
        <taxon>Bacteria</taxon>
        <taxon>Bacillati</taxon>
        <taxon>Actinomycetota</taxon>
        <taxon>Actinomycetes</taxon>
        <taxon>Propionibacteriales</taxon>
        <taxon>Nocardioidaceae</taxon>
        <taxon>Nocardioides</taxon>
    </lineage>
</organism>
<dbReference type="GO" id="GO:0003700">
    <property type="term" value="F:DNA-binding transcription factor activity"/>
    <property type="evidence" value="ECO:0007669"/>
    <property type="project" value="TreeGrafter"/>
</dbReference>
<dbReference type="RefSeq" id="WP_179649071.1">
    <property type="nucleotide sequence ID" value="NZ_JACBZM010000001.1"/>
</dbReference>
<dbReference type="Proteomes" id="UP000562045">
    <property type="component" value="Unassembled WGS sequence"/>
</dbReference>
<dbReference type="AlphaFoldDB" id="A0A7Y9ZJD6"/>
<evidence type="ECO:0000313" key="6">
    <source>
        <dbReference type="EMBL" id="NYI45453.1"/>
    </source>
</evidence>
<dbReference type="PANTHER" id="PTHR30055:SF234">
    <property type="entry name" value="HTH-TYPE TRANSCRIPTIONAL REGULATOR BETI"/>
    <property type="match status" value="1"/>
</dbReference>
<dbReference type="Gene3D" id="1.10.357.10">
    <property type="entry name" value="Tetracycline Repressor, domain 2"/>
    <property type="match status" value="1"/>
</dbReference>
<dbReference type="SUPFAM" id="SSF46689">
    <property type="entry name" value="Homeodomain-like"/>
    <property type="match status" value="1"/>
</dbReference>
<dbReference type="PANTHER" id="PTHR30055">
    <property type="entry name" value="HTH-TYPE TRANSCRIPTIONAL REGULATOR RUTR"/>
    <property type="match status" value="1"/>
</dbReference>
<sequence>MQVPRARRRTASERSAAVFDALRNLLLEHPWGDVTLEAVARDAGVSRQTLYNAFGSRYGLAQAYALALADALCDLIAVTIAEHADDPRAGLEAALTLYLETSVQDPLIQRVRSGDAHHDLVRVVTTDAAPLLGRVAERFEEVVRSTWPVVPAERAQVLARTLARIAVSYVTMPPEHDEPPAALAAGLAALLAPTID</sequence>